<dbReference type="FunFam" id="3.30.160.20:FF:000017">
    <property type="entry name" value="ATP-dependent RNA helicase DHX30 isoform X1"/>
    <property type="match status" value="2"/>
</dbReference>
<dbReference type="SUPFAM" id="SSF52540">
    <property type="entry name" value="P-loop containing nucleoside triphosphate hydrolases"/>
    <property type="match status" value="1"/>
</dbReference>
<keyword evidence="20" id="KW-1185">Reference proteome</keyword>
<dbReference type="GO" id="GO:0016787">
    <property type="term" value="F:hydrolase activity"/>
    <property type="evidence" value="ECO:0007669"/>
    <property type="project" value="UniProtKB-KW"/>
</dbReference>
<dbReference type="GO" id="GO:0003724">
    <property type="term" value="F:RNA helicase activity"/>
    <property type="evidence" value="ECO:0007669"/>
    <property type="project" value="UniProtKB-EC"/>
</dbReference>
<dbReference type="CDD" id="cd17976">
    <property type="entry name" value="DEXHc_DHX30"/>
    <property type="match status" value="1"/>
</dbReference>
<evidence type="ECO:0000256" key="3">
    <source>
        <dbReference type="ARBA" id="ARBA00008792"/>
    </source>
</evidence>
<dbReference type="EMBL" id="JAUYZG010000008">
    <property type="protein sequence ID" value="KAK2901467.1"/>
    <property type="molecule type" value="Genomic_DNA"/>
</dbReference>
<dbReference type="CDD" id="cd18791">
    <property type="entry name" value="SF2_C_RHA"/>
    <property type="match status" value="1"/>
</dbReference>
<evidence type="ECO:0000256" key="5">
    <source>
        <dbReference type="ARBA" id="ARBA00022490"/>
    </source>
</evidence>
<evidence type="ECO:0000256" key="9">
    <source>
        <dbReference type="ARBA" id="ARBA00022806"/>
    </source>
</evidence>
<evidence type="ECO:0000256" key="11">
    <source>
        <dbReference type="ARBA" id="ARBA00022884"/>
    </source>
</evidence>
<protein>
    <recommendedName>
        <fullName evidence="14">ATP-dependent RNA helicase DHX30</fullName>
        <ecNumber evidence="4">3.6.4.13</ecNumber>
    </recommendedName>
    <alternativeName>
        <fullName evidence="15">DEAH box protein 30</fullName>
    </alternativeName>
</protein>
<dbReference type="GO" id="GO:0042254">
    <property type="term" value="P:ribosome biogenesis"/>
    <property type="evidence" value="ECO:0007669"/>
    <property type="project" value="UniProtKB-KW"/>
</dbReference>
<comment type="subcellular location">
    <subcellularLocation>
        <location evidence="2">Cytoplasm</location>
    </subcellularLocation>
    <subcellularLocation>
        <location evidence="1">Mitochondrion matrix</location>
        <location evidence="1">Mitochondrion nucleoid</location>
    </subcellularLocation>
</comment>
<keyword evidence="6" id="KW-0690">Ribosome biogenesis</keyword>
<organism evidence="19 20">
    <name type="scientific">Cirrhinus molitorella</name>
    <name type="common">mud carp</name>
    <dbReference type="NCBI Taxonomy" id="172907"/>
    <lineage>
        <taxon>Eukaryota</taxon>
        <taxon>Metazoa</taxon>
        <taxon>Chordata</taxon>
        <taxon>Craniata</taxon>
        <taxon>Vertebrata</taxon>
        <taxon>Euteleostomi</taxon>
        <taxon>Actinopterygii</taxon>
        <taxon>Neopterygii</taxon>
        <taxon>Teleostei</taxon>
        <taxon>Ostariophysi</taxon>
        <taxon>Cypriniformes</taxon>
        <taxon>Cyprinidae</taxon>
        <taxon>Labeoninae</taxon>
        <taxon>Labeonini</taxon>
        <taxon>Cirrhinus</taxon>
    </lineage>
</organism>
<dbReference type="InterPro" id="IPR027417">
    <property type="entry name" value="P-loop_NTPase"/>
</dbReference>
<evidence type="ECO:0000256" key="8">
    <source>
        <dbReference type="ARBA" id="ARBA00022801"/>
    </source>
</evidence>
<evidence type="ECO:0000256" key="15">
    <source>
        <dbReference type="ARBA" id="ARBA00042917"/>
    </source>
</evidence>
<dbReference type="PANTHER" id="PTHR18934:SF257">
    <property type="entry name" value="ATP-DEPENDENT RNA HELICASE DHX30"/>
    <property type="match status" value="1"/>
</dbReference>
<keyword evidence="10" id="KW-0067">ATP-binding</keyword>
<keyword evidence="11" id="KW-0694">RNA-binding</keyword>
<evidence type="ECO:0000256" key="1">
    <source>
        <dbReference type="ARBA" id="ARBA00004436"/>
    </source>
</evidence>
<evidence type="ECO:0000259" key="18">
    <source>
        <dbReference type="PROSITE" id="PS51194"/>
    </source>
</evidence>
<dbReference type="InterPro" id="IPR007502">
    <property type="entry name" value="Helicase-assoc_dom"/>
</dbReference>
<dbReference type="PROSITE" id="PS00690">
    <property type="entry name" value="DEAH_ATP_HELICASE"/>
    <property type="match status" value="1"/>
</dbReference>
<dbReference type="PROSITE" id="PS51194">
    <property type="entry name" value="HELICASE_CTER"/>
    <property type="match status" value="1"/>
</dbReference>
<dbReference type="Gene3D" id="3.40.50.300">
    <property type="entry name" value="P-loop containing nucleotide triphosphate hydrolases"/>
    <property type="match status" value="2"/>
</dbReference>
<evidence type="ECO:0000256" key="4">
    <source>
        <dbReference type="ARBA" id="ARBA00012552"/>
    </source>
</evidence>
<keyword evidence="12" id="KW-0496">Mitochondrion</keyword>
<keyword evidence="5" id="KW-0963">Cytoplasm</keyword>
<feature type="domain" description="Helicase ATP-binding" evidence="17">
    <location>
        <begin position="416"/>
        <end position="585"/>
    </location>
</feature>
<proteinExistence type="inferred from homology"/>
<evidence type="ECO:0000259" key="17">
    <source>
        <dbReference type="PROSITE" id="PS51192"/>
    </source>
</evidence>
<dbReference type="FunFam" id="3.40.50.300:FF:000375">
    <property type="entry name" value="Putative ATP-dependent RNA helicase DHX30"/>
    <property type="match status" value="1"/>
</dbReference>
<dbReference type="InterPro" id="IPR011709">
    <property type="entry name" value="DEAD-box_helicase_OB_fold"/>
</dbReference>
<dbReference type="InterPro" id="IPR014001">
    <property type="entry name" value="Helicase_ATP-bd"/>
</dbReference>
<dbReference type="InterPro" id="IPR056755">
    <property type="entry name" value="DSRM_2"/>
</dbReference>
<evidence type="ECO:0000256" key="2">
    <source>
        <dbReference type="ARBA" id="ARBA00004496"/>
    </source>
</evidence>
<comment type="catalytic activity">
    <reaction evidence="16">
        <text>ATP + H2O = ADP + phosphate + H(+)</text>
        <dbReference type="Rhea" id="RHEA:13065"/>
        <dbReference type="ChEBI" id="CHEBI:15377"/>
        <dbReference type="ChEBI" id="CHEBI:15378"/>
        <dbReference type="ChEBI" id="CHEBI:30616"/>
        <dbReference type="ChEBI" id="CHEBI:43474"/>
        <dbReference type="ChEBI" id="CHEBI:456216"/>
        <dbReference type="EC" id="3.6.4.13"/>
    </reaction>
</comment>
<dbReference type="Pfam" id="PF00270">
    <property type="entry name" value="DEAD"/>
    <property type="match status" value="1"/>
</dbReference>
<evidence type="ECO:0000256" key="6">
    <source>
        <dbReference type="ARBA" id="ARBA00022517"/>
    </source>
</evidence>
<dbReference type="SMART" id="SM00490">
    <property type="entry name" value="HELICc"/>
    <property type="match status" value="1"/>
</dbReference>
<dbReference type="Pfam" id="PF21010">
    <property type="entry name" value="HA2_C"/>
    <property type="match status" value="1"/>
</dbReference>
<evidence type="ECO:0000256" key="10">
    <source>
        <dbReference type="ARBA" id="ARBA00022840"/>
    </source>
</evidence>
<evidence type="ECO:0000256" key="12">
    <source>
        <dbReference type="ARBA" id="ARBA00023128"/>
    </source>
</evidence>
<name>A0AA88PVB4_9TELE</name>
<dbReference type="InterPro" id="IPR011545">
    <property type="entry name" value="DEAD/DEAH_box_helicase_dom"/>
</dbReference>
<dbReference type="Gene3D" id="3.30.160.20">
    <property type="match status" value="2"/>
</dbReference>
<evidence type="ECO:0000256" key="7">
    <source>
        <dbReference type="ARBA" id="ARBA00022741"/>
    </source>
</evidence>
<reference evidence="19" key="1">
    <citation type="submission" date="2023-08" db="EMBL/GenBank/DDBJ databases">
        <title>Chromosome-level Genome Assembly of mud carp (Cirrhinus molitorella).</title>
        <authorList>
            <person name="Liu H."/>
        </authorList>
    </citation>
    <scope>NUCLEOTIDE SEQUENCE</scope>
    <source>
        <strain evidence="19">Prfri</strain>
        <tissue evidence="19">Muscle</tissue>
    </source>
</reference>
<dbReference type="FunFam" id="3.40.50.300:FF:000414">
    <property type="entry name" value="ATP-dependent RNA helicase DHX30 isoform X1"/>
    <property type="match status" value="1"/>
</dbReference>
<dbReference type="EC" id="3.6.4.13" evidence="4"/>
<evidence type="ECO:0000313" key="20">
    <source>
        <dbReference type="Proteomes" id="UP001187343"/>
    </source>
</evidence>
<comment type="similarity">
    <text evidence="3">Belongs to the DEAD box helicase family. DEAH subfamily.</text>
</comment>
<keyword evidence="7" id="KW-0547">Nucleotide-binding</keyword>
<dbReference type="GO" id="GO:0003678">
    <property type="term" value="F:DNA helicase activity"/>
    <property type="evidence" value="ECO:0007669"/>
    <property type="project" value="TreeGrafter"/>
</dbReference>
<dbReference type="Pfam" id="PF24995">
    <property type="entry name" value="DSRM_2"/>
    <property type="match status" value="1"/>
</dbReference>
<dbReference type="SMART" id="SM00487">
    <property type="entry name" value="DEXDc"/>
    <property type="match status" value="1"/>
</dbReference>
<dbReference type="InterPro" id="IPR001650">
    <property type="entry name" value="Helicase_C-like"/>
</dbReference>
<dbReference type="GO" id="GO:0005634">
    <property type="term" value="C:nucleus"/>
    <property type="evidence" value="ECO:0007669"/>
    <property type="project" value="TreeGrafter"/>
</dbReference>
<comment type="caution">
    <text evidence="19">The sequence shown here is derived from an EMBL/GenBank/DDBJ whole genome shotgun (WGS) entry which is preliminary data.</text>
</comment>
<keyword evidence="9" id="KW-0347">Helicase</keyword>
<dbReference type="Pfam" id="PF07717">
    <property type="entry name" value="OB_NTP_bind"/>
    <property type="match status" value="1"/>
</dbReference>
<dbReference type="Gene3D" id="1.20.120.1080">
    <property type="match status" value="1"/>
</dbReference>
<evidence type="ECO:0000256" key="14">
    <source>
        <dbReference type="ARBA" id="ARBA00039388"/>
    </source>
</evidence>
<evidence type="ECO:0000256" key="16">
    <source>
        <dbReference type="ARBA" id="ARBA00047984"/>
    </source>
</evidence>
<evidence type="ECO:0000256" key="13">
    <source>
        <dbReference type="ARBA" id="ARBA00023271"/>
    </source>
</evidence>
<evidence type="ECO:0000313" key="19">
    <source>
        <dbReference type="EMBL" id="KAK2901467.1"/>
    </source>
</evidence>
<dbReference type="SMART" id="SM00847">
    <property type="entry name" value="HA2"/>
    <property type="match status" value="1"/>
</dbReference>
<dbReference type="AlphaFoldDB" id="A0AA88PVB4"/>
<gene>
    <name evidence="19" type="ORF">Q8A67_009582</name>
</gene>
<dbReference type="PANTHER" id="PTHR18934">
    <property type="entry name" value="ATP-DEPENDENT RNA HELICASE"/>
    <property type="match status" value="1"/>
</dbReference>
<dbReference type="Pfam" id="PF00271">
    <property type="entry name" value="Helicase_C"/>
    <property type="match status" value="1"/>
</dbReference>
<dbReference type="GO" id="GO:0042645">
    <property type="term" value="C:mitochondrial nucleoid"/>
    <property type="evidence" value="ECO:0007669"/>
    <property type="project" value="UniProtKB-SubCell"/>
</dbReference>
<keyword evidence="8" id="KW-0378">Hydrolase</keyword>
<dbReference type="GO" id="GO:0002151">
    <property type="term" value="F:G-quadruplex RNA binding"/>
    <property type="evidence" value="ECO:0007669"/>
    <property type="project" value="TreeGrafter"/>
</dbReference>
<dbReference type="GO" id="GO:0005524">
    <property type="term" value="F:ATP binding"/>
    <property type="evidence" value="ECO:0007669"/>
    <property type="project" value="UniProtKB-KW"/>
</dbReference>
<dbReference type="PROSITE" id="PS51192">
    <property type="entry name" value="HELICASE_ATP_BIND_1"/>
    <property type="match status" value="1"/>
</dbReference>
<keyword evidence="13" id="KW-1135">Mitochondrion nucleoid</keyword>
<sequence length="1177" mass="131710">MAMSSAVLMPVRALLTLRRKTLEINKDIWSNWTSVCHYRSKPGVIHKHRPSPPETLNKDHPDLLREFPQPKNLLFATLSRSLGLSDLSQYIQYSCTDGEVKKATVTLHWPMRIETEGFGSRKVEAERQAAAAALCKLRELGVLSQGKQPSVTGMTRQKGRQTSVWEDEEDVVVRDRLKYLPFQKKTRKERDQGPIEEDPAVTEALSIFPKPKALLGSVIQVATSSNRVRELLQYRTTGGKVKTCQLTVRWPEEMTFTAHGRRRMEAESNAAALACLRFKELKLLDEQNNPHTHARYHQQEVREAGERHRRPCRIQIPTDLEQRIQEYLTQYPAEAEVQKLWDEEEQLSVQQQSSVSTDEDEDDEDFITDAITGRPYRALRSEEAESLSDHLLGLWMRAGPGRGVELPVDSYKEGVLDAVRSSQVVVIAGETGCGKTTRIPRFLLEGQVRKGEGANCNILVTQPRRISAVSVAHRVAQEMGPTLRHCVGYQVRLESRPPERSGGALLFLTVGVLLRKLQSNPGLQGISHVVVDEVHERDVNTDLLLALLLSTMKDNPDLRVVLMSATGDTQRLSQYFGGCPVVRVPGFMHPVKARFLEEVMTEMSRPLSQRSREKRNGVEETDVAPDLNLVADVIDHIHSNGEPGAVLCFLPGWQDIKAVQQKLEEKAAFRSGSQLILPLHSSMAVADQQTVFQRPPEGQRKIVLTTNIAETSITIDDIVHVVDAGCQKEQNYDPRTKVSGLNTVWISQANVTQRRGRAGRCQPGHSYHLFPQKQLDSMAVFPIPEILRTPLESVIIQAKIHCSDSKAVDFLSQVLDSPDSQAVKVAVKNLMDIGVLDAAENLTVLGERVACVSCDPRLGKVLVLSALFSCVLPVLSVAACLTRDPFYNSMQNRALVTKAKAALSGSSCSDHLVFSRVVQSWKEQQGKESKQEFLDKYTLSGASLRFIQGLMQQFGENLCEAGLVDHSAECLRVSSRLNRHSQQEQLVKAVLIAGLYPHLIQVKRGTVTKSGRFRPENISYRTESGPVLLHRSSVNRGNQDLSSRWLTFFSAVKSSGQVFIRDSSVVHPLALLLLTDCDLSERDIGDRVEVVLPGHTLIRWEFSPHVWELLWDLRTSLQAMIHRNLRRSQCQSTADDRKDSELIALLVELLNNTGSDSISDQEEFSNISTENTRADSL</sequence>
<dbReference type="InterPro" id="IPR002464">
    <property type="entry name" value="DNA/RNA_helicase_DEAH_CS"/>
</dbReference>
<feature type="domain" description="Helicase C-terminal" evidence="18">
    <location>
        <begin position="629"/>
        <end position="802"/>
    </location>
</feature>
<accession>A0AA88PVB4</accession>
<dbReference type="Proteomes" id="UP001187343">
    <property type="component" value="Unassembled WGS sequence"/>
</dbReference>